<comment type="caution">
    <text evidence="2">The sequence shown here is derived from an EMBL/GenBank/DDBJ whole genome shotgun (WGS) entry which is preliminary data.</text>
</comment>
<evidence type="ECO:0000256" key="1">
    <source>
        <dbReference type="SAM" id="Phobius"/>
    </source>
</evidence>
<accession>A0AAD5MW97</accession>
<sequence length="225" mass="25001">METKAQRRRFCGICYIPDVEFKNGTQTVGVSYHTLIPCIMRKLIRLTAANSSLSVTNALHLMPVHWYSVFRPGDEIIKRCDELSLWLVTQYFDSTVDDNFWSSVQNSYHPPRNAGLHSRLLEANQEPKMKMARVSTDLFIISLLATISAVAGCGVMPAGQARTRPFTVRGFSLPVAMVYAGFTEVSAQVSGIARDIGGARAFVQRLVIQTVFDVLEDQARSALPT</sequence>
<dbReference type="EMBL" id="JAHQIW010002282">
    <property type="protein sequence ID" value="KAJ1354934.1"/>
    <property type="molecule type" value="Genomic_DNA"/>
</dbReference>
<dbReference type="Proteomes" id="UP001196413">
    <property type="component" value="Unassembled WGS sequence"/>
</dbReference>
<feature type="transmembrane region" description="Helical" evidence="1">
    <location>
        <begin position="138"/>
        <end position="159"/>
    </location>
</feature>
<keyword evidence="1" id="KW-0472">Membrane</keyword>
<evidence type="ECO:0000313" key="2">
    <source>
        <dbReference type="EMBL" id="KAJ1354934.1"/>
    </source>
</evidence>
<proteinExistence type="predicted"/>
<gene>
    <name evidence="2" type="ORF">KIN20_012031</name>
</gene>
<reference evidence="2" key="1">
    <citation type="submission" date="2021-06" db="EMBL/GenBank/DDBJ databases">
        <title>Parelaphostrongylus tenuis whole genome reference sequence.</title>
        <authorList>
            <person name="Garwood T.J."/>
            <person name="Larsen P.A."/>
            <person name="Fountain-Jones N.M."/>
            <person name="Garbe J.R."/>
            <person name="Macchietto M.G."/>
            <person name="Kania S.A."/>
            <person name="Gerhold R.W."/>
            <person name="Richards J.E."/>
            <person name="Wolf T.M."/>
        </authorList>
    </citation>
    <scope>NUCLEOTIDE SEQUENCE</scope>
    <source>
        <strain evidence="2">MNPRO001-30</strain>
        <tissue evidence="2">Meninges</tissue>
    </source>
</reference>
<dbReference type="AlphaFoldDB" id="A0AAD5MW97"/>
<keyword evidence="1" id="KW-1133">Transmembrane helix</keyword>
<keyword evidence="3" id="KW-1185">Reference proteome</keyword>
<name>A0AAD5MW97_PARTN</name>
<organism evidence="2 3">
    <name type="scientific">Parelaphostrongylus tenuis</name>
    <name type="common">Meningeal worm</name>
    <dbReference type="NCBI Taxonomy" id="148309"/>
    <lineage>
        <taxon>Eukaryota</taxon>
        <taxon>Metazoa</taxon>
        <taxon>Ecdysozoa</taxon>
        <taxon>Nematoda</taxon>
        <taxon>Chromadorea</taxon>
        <taxon>Rhabditida</taxon>
        <taxon>Rhabditina</taxon>
        <taxon>Rhabditomorpha</taxon>
        <taxon>Strongyloidea</taxon>
        <taxon>Metastrongylidae</taxon>
        <taxon>Parelaphostrongylus</taxon>
    </lineage>
</organism>
<keyword evidence="1" id="KW-0812">Transmembrane</keyword>
<protein>
    <submittedName>
        <fullName evidence="2">Uncharacterized protein</fullName>
    </submittedName>
</protein>
<evidence type="ECO:0000313" key="3">
    <source>
        <dbReference type="Proteomes" id="UP001196413"/>
    </source>
</evidence>